<keyword evidence="2" id="KW-1185">Reference proteome</keyword>
<sequence>MSCFYGANFMSDGVVGYRYKKFKHTRTDGHDEDGRRRKSVACEDLLKRVDQVVQVRETAMTLTFSRKLKTGQGGQRFFTNEELQDAKETYHNTLAAIFYKEGIGKLLHRFDKCLKFHGGYEDK</sequence>
<comment type="caution">
    <text evidence="1">The sequence shown here is derived from an EMBL/GenBank/DDBJ whole genome shotgun (WGS) entry which is preliminary data.</text>
</comment>
<reference evidence="1 2" key="1">
    <citation type="journal article" date="2019" name="Sci. Rep.">
        <title>Orb-weaving spider Araneus ventricosus genome elucidates the spidroin gene catalogue.</title>
        <authorList>
            <person name="Kono N."/>
            <person name="Nakamura H."/>
            <person name="Ohtoshi R."/>
            <person name="Moran D.A.P."/>
            <person name="Shinohara A."/>
            <person name="Yoshida Y."/>
            <person name="Fujiwara M."/>
            <person name="Mori M."/>
            <person name="Tomita M."/>
            <person name="Arakawa K."/>
        </authorList>
    </citation>
    <scope>NUCLEOTIDE SEQUENCE [LARGE SCALE GENOMIC DNA]</scope>
</reference>
<dbReference type="Proteomes" id="UP000499080">
    <property type="component" value="Unassembled WGS sequence"/>
</dbReference>
<organism evidence="1 2">
    <name type="scientific">Araneus ventricosus</name>
    <name type="common">Orbweaver spider</name>
    <name type="synonym">Epeira ventricosa</name>
    <dbReference type="NCBI Taxonomy" id="182803"/>
    <lineage>
        <taxon>Eukaryota</taxon>
        <taxon>Metazoa</taxon>
        <taxon>Ecdysozoa</taxon>
        <taxon>Arthropoda</taxon>
        <taxon>Chelicerata</taxon>
        <taxon>Arachnida</taxon>
        <taxon>Araneae</taxon>
        <taxon>Araneomorphae</taxon>
        <taxon>Entelegynae</taxon>
        <taxon>Araneoidea</taxon>
        <taxon>Araneidae</taxon>
        <taxon>Araneus</taxon>
    </lineage>
</organism>
<protein>
    <submittedName>
        <fullName evidence="1">Uncharacterized protein</fullName>
    </submittedName>
</protein>
<gene>
    <name evidence="1" type="ORF">AVEN_176000_1</name>
</gene>
<evidence type="ECO:0000313" key="1">
    <source>
        <dbReference type="EMBL" id="GBM29367.1"/>
    </source>
</evidence>
<proteinExistence type="predicted"/>
<evidence type="ECO:0000313" key="2">
    <source>
        <dbReference type="Proteomes" id="UP000499080"/>
    </source>
</evidence>
<dbReference type="EMBL" id="BGPR01000634">
    <property type="protein sequence ID" value="GBM29367.1"/>
    <property type="molecule type" value="Genomic_DNA"/>
</dbReference>
<dbReference type="AlphaFoldDB" id="A0A4Y2ELE3"/>
<name>A0A4Y2ELE3_ARAVE</name>
<accession>A0A4Y2ELE3</accession>